<keyword evidence="4" id="KW-0732">Signal</keyword>
<dbReference type="CDD" id="cd01146">
    <property type="entry name" value="FhuD"/>
    <property type="match status" value="1"/>
</dbReference>
<organism evidence="7 8">
    <name type="scientific">Salinactinospora qingdaonensis</name>
    <dbReference type="NCBI Taxonomy" id="702744"/>
    <lineage>
        <taxon>Bacteria</taxon>
        <taxon>Bacillati</taxon>
        <taxon>Actinomycetota</taxon>
        <taxon>Actinomycetes</taxon>
        <taxon>Streptosporangiales</taxon>
        <taxon>Nocardiopsidaceae</taxon>
        <taxon>Salinactinospora</taxon>
    </lineage>
</organism>
<keyword evidence="8" id="KW-1185">Reference proteome</keyword>
<evidence type="ECO:0000313" key="7">
    <source>
        <dbReference type="EMBL" id="GAA3741465.1"/>
    </source>
</evidence>
<dbReference type="InterPro" id="IPR051313">
    <property type="entry name" value="Bact_iron-sidero_bind"/>
</dbReference>
<protein>
    <submittedName>
        <fullName evidence="7">ABC transporter substrate-binding protein</fullName>
    </submittedName>
</protein>
<dbReference type="EMBL" id="BAABDD010000008">
    <property type="protein sequence ID" value="GAA3741465.1"/>
    <property type="molecule type" value="Genomic_DNA"/>
</dbReference>
<dbReference type="PANTHER" id="PTHR30532">
    <property type="entry name" value="IRON III DICITRATE-BINDING PERIPLASMIC PROTEIN"/>
    <property type="match status" value="1"/>
</dbReference>
<feature type="region of interest" description="Disordered" evidence="5">
    <location>
        <begin position="30"/>
        <end position="51"/>
    </location>
</feature>
<keyword evidence="3" id="KW-0813">Transport</keyword>
<feature type="domain" description="Fe/B12 periplasmic-binding" evidence="6">
    <location>
        <begin position="70"/>
        <end position="343"/>
    </location>
</feature>
<evidence type="ECO:0000256" key="5">
    <source>
        <dbReference type="SAM" id="MobiDB-lite"/>
    </source>
</evidence>
<dbReference type="Pfam" id="PF01497">
    <property type="entry name" value="Peripla_BP_2"/>
    <property type="match status" value="1"/>
</dbReference>
<evidence type="ECO:0000256" key="1">
    <source>
        <dbReference type="ARBA" id="ARBA00004196"/>
    </source>
</evidence>
<proteinExistence type="inferred from homology"/>
<dbReference type="Proteomes" id="UP001500908">
    <property type="component" value="Unassembled WGS sequence"/>
</dbReference>
<evidence type="ECO:0000256" key="2">
    <source>
        <dbReference type="ARBA" id="ARBA00008814"/>
    </source>
</evidence>
<sequence length="347" mass="37091">MLDDAHRAPAWRLAGAATAIVAAAALTGCGGSGESDEGGSTAAESADTGAFPVSIEHTYGSTEITERPERIVTVGWSDEGTLLELGIVPVGIAESTFASEDGYLPWDVAKIEELGGELPTLINTDNGIPTEQVATLAPDLILGVQSGMQESEYEDLSQVAPTIPYLDQPWMTGWQEQTQAIGTAVGKPDEATALVAETEDYLAELAAEHPEFEGTSFVIGTMYEGEFAFYVEGEPRAELMKQLGFTPAEVTDELHVADGQFYGTLSMENADKIDAQTMVMWFNTAEDQQRIEDNEVFQQIPAVRDGGYIAFNDPALAMAVSTPNPLSLPWAMDEFVPELGKAAQGQA</sequence>
<evidence type="ECO:0000313" key="8">
    <source>
        <dbReference type="Proteomes" id="UP001500908"/>
    </source>
</evidence>
<evidence type="ECO:0000256" key="4">
    <source>
        <dbReference type="ARBA" id="ARBA00022729"/>
    </source>
</evidence>
<name>A0ABP7FK70_9ACTN</name>
<accession>A0ABP7FK70</accession>
<dbReference type="SUPFAM" id="SSF53807">
    <property type="entry name" value="Helical backbone' metal receptor"/>
    <property type="match status" value="1"/>
</dbReference>
<gene>
    <name evidence="7" type="ORF">GCM10022402_21600</name>
</gene>
<comment type="caution">
    <text evidence="7">The sequence shown here is derived from an EMBL/GenBank/DDBJ whole genome shotgun (WGS) entry which is preliminary data.</text>
</comment>
<dbReference type="RefSeq" id="WP_344970415.1">
    <property type="nucleotide sequence ID" value="NZ_BAABDD010000008.1"/>
</dbReference>
<reference evidence="8" key="1">
    <citation type="journal article" date="2019" name="Int. J. Syst. Evol. Microbiol.">
        <title>The Global Catalogue of Microorganisms (GCM) 10K type strain sequencing project: providing services to taxonomists for standard genome sequencing and annotation.</title>
        <authorList>
            <consortium name="The Broad Institute Genomics Platform"/>
            <consortium name="The Broad Institute Genome Sequencing Center for Infectious Disease"/>
            <person name="Wu L."/>
            <person name="Ma J."/>
        </authorList>
    </citation>
    <scope>NUCLEOTIDE SEQUENCE [LARGE SCALE GENOMIC DNA]</scope>
    <source>
        <strain evidence="8">JCM 17137</strain>
    </source>
</reference>
<comment type="subcellular location">
    <subcellularLocation>
        <location evidence="1">Cell envelope</location>
    </subcellularLocation>
</comment>
<dbReference type="PROSITE" id="PS50983">
    <property type="entry name" value="FE_B12_PBP"/>
    <property type="match status" value="1"/>
</dbReference>
<evidence type="ECO:0000256" key="3">
    <source>
        <dbReference type="ARBA" id="ARBA00022448"/>
    </source>
</evidence>
<dbReference type="InterPro" id="IPR002491">
    <property type="entry name" value="ABC_transptr_periplasmic_BD"/>
</dbReference>
<dbReference type="PANTHER" id="PTHR30532:SF24">
    <property type="entry name" value="FERRIC ENTEROBACTIN-BINDING PERIPLASMIC PROTEIN FEPB"/>
    <property type="match status" value="1"/>
</dbReference>
<evidence type="ECO:0000259" key="6">
    <source>
        <dbReference type="PROSITE" id="PS50983"/>
    </source>
</evidence>
<dbReference type="PROSITE" id="PS51257">
    <property type="entry name" value="PROKAR_LIPOPROTEIN"/>
    <property type="match status" value="1"/>
</dbReference>
<dbReference type="Gene3D" id="3.40.50.1980">
    <property type="entry name" value="Nitrogenase molybdenum iron protein domain"/>
    <property type="match status" value="2"/>
</dbReference>
<comment type="similarity">
    <text evidence="2">Belongs to the bacterial solute-binding protein 8 family.</text>
</comment>